<evidence type="ECO:0000313" key="4">
    <source>
        <dbReference type="EMBL" id="AQT70062.1"/>
    </source>
</evidence>
<dbReference type="EC" id="2.7.7.7" evidence="4"/>
<dbReference type="PANTHER" id="PTHR30231:SF41">
    <property type="entry name" value="DNA POLYMERASE III SUBUNIT EPSILON"/>
    <property type="match status" value="1"/>
</dbReference>
<sequence length="321" mass="36134">MAAVKGIKELSIYETPIAVIDFETTGLTPGVDRVVEVSVYRMEPGKKPVLAFDTLVNPQRPMSATEIHGITEDDVANAPVFSDIAGGLVDSLSGCVVSAYNVYFDIKFLAYELNQLGIPQTPPHFCLMYMRPMLGLGKRCNLEKACEYHNVDYKAVHIASSDAEASASLMERYLEEMTKQKVRTFGDLARLKKYKFTESFVASPMNGAGGLRLTKSERFLSRSGFQSSIEINPERQALAEYWEALRMVVADLEVTDEELAQMLQLRKEIHLPKEKIRMLHAKAFASVISQFIDDKWLDDKEVLKLRRLKRCLSRLGWAPGD</sequence>
<dbReference type="GO" id="GO:0003887">
    <property type="term" value="F:DNA-directed DNA polymerase activity"/>
    <property type="evidence" value="ECO:0007669"/>
    <property type="project" value="UniProtKB-EC"/>
</dbReference>
<dbReference type="KEGG" id="alus:STSP2_03264"/>
<evidence type="ECO:0000256" key="1">
    <source>
        <dbReference type="ARBA" id="ARBA00025483"/>
    </source>
</evidence>
<name>A0A1U9NQ50_9BACT</name>
<evidence type="ECO:0000313" key="5">
    <source>
        <dbReference type="Proteomes" id="UP000189674"/>
    </source>
</evidence>
<accession>A0A1U9NQ50</accession>
<dbReference type="InterPro" id="IPR013520">
    <property type="entry name" value="Ribonucl_H"/>
</dbReference>
<dbReference type="InterPro" id="IPR012337">
    <property type="entry name" value="RNaseH-like_sf"/>
</dbReference>
<evidence type="ECO:0000259" key="3">
    <source>
        <dbReference type="SMART" id="SM00479"/>
    </source>
</evidence>
<keyword evidence="4" id="KW-0808">Transferase</keyword>
<dbReference type="EMBL" id="CP019791">
    <property type="protein sequence ID" value="AQT70062.1"/>
    <property type="molecule type" value="Genomic_DNA"/>
</dbReference>
<dbReference type="GO" id="GO:0005829">
    <property type="term" value="C:cytosol"/>
    <property type="evidence" value="ECO:0007669"/>
    <property type="project" value="TreeGrafter"/>
</dbReference>
<proteinExistence type="predicted"/>
<dbReference type="GO" id="GO:0008408">
    <property type="term" value="F:3'-5' exonuclease activity"/>
    <property type="evidence" value="ECO:0007669"/>
    <property type="project" value="TreeGrafter"/>
</dbReference>
<dbReference type="PANTHER" id="PTHR30231">
    <property type="entry name" value="DNA POLYMERASE III SUBUNIT EPSILON"/>
    <property type="match status" value="1"/>
</dbReference>
<gene>
    <name evidence="4" type="primary">polC</name>
    <name evidence="4" type="ORF">STSP2_03264</name>
</gene>
<dbReference type="Proteomes" id="UP000189674">
    <property type="component" value="Chromosome"/>
</dbReference>
<dbReference type="Pfam" id="PF00929">
    <property type="entry name" value="RNase_T"/>
    <property type="match status" value="1"/>
</dbReference>
<dbReference type="RefSeq" id="WP_146663685.1">
    <property type="nucleotide sequence ID" value="NZ_CP019791.1"/>
</dbReference>
<dbReference type="SUPFAM" id="SSF53098">
    <property type="entry name" value="Ribonuclease H-like"/>
    <property type="match status" value="1"/>
</dbReference>
<dbReference type="FunFam" id="3.30.420.10:FF:000045">
    <property type="entry name" value="3'-5' exonuclease DinG"/>
    <property type="match status" value="1"/>
</dbReference>
<dbReference type="GO" id="GO:0045004">
    <property type="term" value="P:DNA replication proofreading"/>
    <property type="evidence" value="ECO:0007669"/>
    <property type="project" value="TreeGrafter"/>
</dbReference>
<dbReference type="SMART" id="SM00479">
    <property type="entry name" value="EXOIII"/>
    <property type="match status" value="1"/>
</dbReference>
<protein>
    <submittedName>
        <fullName evidence="4">DNA polymerase III PolC-type</fullName>
        <ecNumber evidence="4">2.7.7.7</ecNumber>
    </submittedName>
</protein>
<dbReference type="InterPro" id="IPR036397">
    <property type="entry name" value="RNaseH_sf"/>
</dbReference>
<organism evidence="4 5">
    <name type="scientific">Anaerohalosphaera lusitana</name>
    <dbReference type="NCBI Taxonomy" id="1936003"/>
    <lineage>
        <taxon>Bacteria</taxon>
        <taxon>Pseudomonadati</taxon>
        <taxon>Planctomycetota</taxon>
        <taxon>Phycisphaerae</taxon>
        <taxon>Sedimentisphaerales</taxon>
        <taxon>Anaerohalosphaeraceae</taxon>
        <taxon>Anaerohalosphaera</taxon>
    </lineage>
</organism>
<comment type="function">
    <text evidence="1">DNA polymerase III is a complex, multichain enzyme responsible for most of the replicative synthesis in bacteria. The epsilon subunit contain the editing function and is a proofreading 3'-5' exonuclease.</text>
</comment>
<comment type="subunit">
    <text evidence="2">DNA polymerase III contains a core (composed of alpha, epsilon and theta chains) that associates with a tau subunit. This core dimerizes to form the POLIII' complex. PolIII' associates with the gamma complex (composed of gamma, delta, delta', psi and chi chains) and with the beta chain to form the complete DNA polymerase III complex.</text>
</comment>
<reference evidence="5" key="1">
    <citation type="submission" date="2017-02" db="EMBL/GenBank/DDBJ databases">
        <title>Comparative genomics and description of representatives of a novel lineage of planctomycetes thriving in anoxic sediments.</title>
        <authorList>
            <person name="Spring S."/>
            <person name="Bunk B."/>
            <person name="Sproer C."/>
        </authorList>
    </citation>
    <scope>NUCLEOTIDE SEQUENCE [LARGE SCALE GENOMIC DNA]</scope>
    <source>
        <strain evidence="5">ST-NAGAB-D1</strain>
    </source>
</reference>
<dbReference type="Gene3D" id="3.30.420.10">
    <property type="entry name" value="Ribonuclease H-like superfamily/Ribonuclease H"/>
    <property type="match status" value="1"/>
</dbReference>
<keyword evidence="5" id="KW-1185">Reference proteome</keyword>
<dbReference type="STRING" id="1936003.STSP2_03264"/>
<evidence type="ECO:0000256" key="2">
    <source>
        <dbReference type="ARBA" id="ARBA00026073"/>
    </source>
</evidence>
<dbReference type="GO" id="GO:0003676">
    <property type="term" value="F:nucleic acid binding"/>
    <property type="evidence" value="ECO:0007669"/>
    <property type="project" value="InterPro"/>
</dbReference>
<keyword evidence="4" id="KW-0548">Nucleotidyltransferase</keyword>
<dbReference type="CDD" id="cd06127">
    <property type="entry name" value="DEDDh"/>
    <property type="match status" value="1"/>
</dbReference>
<dbReference type="AlphaFoldDB" id="A0A1U9NQ50"/>
<feature type="domain" description="Exonuclease" evidence="3">
    <location>
        <begin position="16"/>
        <end position="179"/>
    </location>
</feature>
<dbReference type="OrthoDB" id="3197455at2"/>